<sequence>MTSPESETDFPDISQPAFEPPPKSQQRWLRLLIALVLIIGGGGAINSRLLTPEKPSPALANAQPPAVKVKLSTVETGTVEDTTEYIANLESRQSVNLQPRIQGQVTQIFVRSGDSVSDGAAIMQIDARQQQEAVNSLSAAAQIAKAQLENTRATLQSLEAEKLGKVADLRLNQQDYNRYSELANQGAVARQTKDLYSNKLDTAKAELNAINSRIQAQKASISQAEKSLEQADANIRQQQVQLQYYKIIAPFSGKVGDIPVKIGDVVNISTKLATITQNRPLDVKIPIPLEKGLRLREGLPVELMNAQGQTLATTKVFFISPNINKNSQSILVKALYDNSAGQLRADQLIRAKVIWDQRSGVLIPTTAVSRIAGENFVVAQTEKSPQGNSQLIAKQKQVKLGDIKGNTYQVIEGLKADEKLIISGVQNLRDGLPIIPE</sequence>
<dbReference type="GO" id="GO:1990281">
    <property type="term" value="C:efflux pump complex"/>
    <property type="evidence" value="ECO:0007669"/>
    <property type="project" value="TreeGrafter"/>
</dbReference>
<evidence type="ECO:0000256" key="3">
    <source>
        <dbReference type="ARBA" id="ARBA00022448"/>
    </source>
</evidence>
<keyword evidence="3" id="KW-0813">Transport</keyword>
<evidence type="ECO:0000256" key="4">
    <source>
        <dbReference type="SAM" id="Coils"/>
    </source>
</evidence>
<dbReference type="Gene3D" id="2.40.420.20">
    <property type="match status" value="1"/>
</dbReference>
<dbReference type="OrthoDB" id="5379451at2"/>
<evidence type="ECO:0000313" key="8">
    <source>
        <dbReference type="EMBL" id="ADI64395.1"/>
    </source>
</evidence>
<evidence type="ECO:0000256" key="5">
    <source>
        <dbReference type="SAM" id="MobiDB-lite"/>
    </source>
</evidence>
<dbReference type="Gene3D" id="1.10.287.470">
    <property type="entry name" value="Helix hairpin bin"/>
    <property type="match status" value="1"/>
</dbReference>
<evidence type="ECO:0000256" key="1">
    <source>
        <dbReference type="ARBA" id="ARBA00004196"/>
    </source>
</evidence>
<dbReference type="Pfam" id="PF25967">
    <property type="entry name" value="RND-MFP_C"/>
    <property type="match status" value="1"/>
</dbReference>
<dbReference type="GO" id="GO:0015562">
    <property type="term" value="F:efflux transmembrane transporter activity"/>
    <property type="evidence" value="ECO:0007669"/>
    <property type="project" value="TreeGrafter"/>
</dbReference>
<feature type="region of interest" description="Disordered" evidence="5">
    <location>
        <begin position="1"/>
        <end position="22"/>
    </location>
</feature>
<feature type="domain" description="Multidrug resistance protein MdtA-like barrel-sandwich hybrid" evidence="6">
    <location>
        <begin position="94"/>
        <end position="276"/>
    </location>
</feature>
<comment type="subcellular location">
    <subcellularLocation>
        <location evidence="1">Cell envelope</location>
    </subcellularLocation>
</comment>
<dbReference type="Gene3D" id="2.40.30.170">
    <property type="match status" value="1"/>
</dbReference>
<dbReference type="EMBL" id="CP002059">
    <property type="protein sequence ID" value="ADI64395.1"/>
    <property type="molecule type" value="Genomic_DNA"/>
</dbReference>
<evidence type="ECO:0000259" key="7">
    <source>
        <dbReference type="Pfam" id="PF25967"/>
    </source>
</evidence>
<dbReference type="STRING" id="551115.Aazo_2492"/>
<dbReference type="NCBIfam" id="TIGR01730">
    <property type="entry name" value="RND_mfp"/>
    <property type="match status" value="1"/>
</dbReference>
<keyword evidence="4" id="KW-0175">Coiled coil</keyword>
<keyword evidence="9" id="KW-1185">Reference proteome</keyword>
<dbReference type="KEGG" id="naz:Aazo_2492"/>
<gene>
    <name evidence="8" type="ordered locus">Aazo_2492</name>
</gene>
<organism evidence="8 9">
    <name type="scientific">Nostoc azollae (strain 0708)</name>
    <name type="common">Anabaena azollae (strain 0708)</name>
    <dbReference type="NCBI Taxonomy" id="551115"/>
    <lineage>
        <taxon>Bacteria</taxon>
        <taxon>Bacillati</taxon>
        <taxon>Cyanobacteriota</taxon>
        <taxon>Cyanophyceae</taxon>
        <taxon>Nostocales</taxon>
        <taxon>Nostocaceae</taxon>
        <taxon>Trichormus</taxon>
    </lineage>
</organism>
<feature type="coiled-coil region" evidence="4">
    <location>
        <begin position="134"/>
        <end position="161"/>
    </location>
</feature>
<dbReference type="InterPro" id="IPR058625">
    <property type="entry name" value="MdtA-like_BSH"/>
</dbReference>
<reference evidence="8 9" key="1">
    <citation type="journal article" date="2010" name="PLoS ONE">
        <title>Genome erosion in a nitrogen-fixing vertically transmitted endosymbiotic multicellular cyanobacterium.</title>
        <authorList>
            <person name="Ran L."/>
            <person name="Larsson J."/>
            <person name="Vigil-Stenman T."/>
            <person name="Nylander J.A."/>
            <person name="Ininbergs K."/>
            <person name="Zheng W.W."/>
            <person name="Lapidus A."/>
            <person name="Lowry S."/>
            <person name="Haselkorn R."/>
            <person name="Bergman B."/>
        </authorList>
    </citation>
    <scope>NUCLEOTIDE SEQUENCE [LARGE SCALE GENOMIC DNA]</scope>
    <source>
        <strain evidence="8 9">0708</strain>
    </source>
</reference>
<feature type="coiled-coil region" evidence="4">
    <location>
        <begin position="193"/>
        <end position="241"/>
    </location>
</feature>
<dbReference type="InterPro" id="IPR058627">
    <property type="entry name" value="MdtA-like_C"/>
</dbReference>
<dbReference type="InterPro" id="IPR006143">
    <property type="entry name" value="RND_pump_MFP"/>
</dbReference>
<proteinExistence type="inferred from homology"/>
<evidence type="ECO:0000256" key="2">
    <source>
        <dbReference type="ARBA" id="ARBA00009477"/>
    </source>
</evidence>
<dbReference type="PANTHER" id="PTHR30469:SF39">
    <property type="entry name" value="SLL0180 PROTEIN"/>
    <property type="match status" value="1"/>
</dbReference>
<protein>
    <submittedName>
        <fullName evidence="8">Efflux transporter, RND family, MFP subunit</fullName>
    </submittedName>
</protein>
<dbReference type="RefSeq" id="WP_013191412.1">
    <property type="nucleotide sequence ID" value="NC_014248.1"/>
</dbReference>
<dbReference type="PANTHER" id="PTHR30469">
    <property type="entry name" value="MULTIDRUG RESISTANCE PROTEIN MDTA"/>
    <property type="match status" value="1"/>
</dbReference>
<name>D7DYR6_NOSA0</name>
<dbReference type="Pfam" id="PF25917">
    <property type="entry name" value="BSH_RND"/>
    <property type="match status" value="1"/>
</dbReference>
<dbReference type="eggNOG" id="COG0845">
    <property type="taxonomic scope" value="Bacteria"/>
</dbReference>
<dbReference type="Gene3D" id="2.40.50.100">
    <property type="match status" value="1"/>
</dbReference>
<accession>D7DYR6</accession>
<feature type="compositionally biased region" description="Acidic residues" evidence="5">
    <location>
        <begin position="1"/>
        <end position="10"/>
    </location>
</feature>
<comment type="similarity">
    <text evidence="2">Belongs to the membrane fusion protein (MFP) (TC 8.A.1) family.</text>
</comment>
<dbReference type="HOGENOM" id="CLU_018816_1_2_3"/>
<evidence type="ECO:0000313" key="9">
    <source>
        <dbReference type="Proteomes" id="UP000001511"/>
    </source>
</evidence>
<feature type="domain" description="Multidrug resistance protein MdtA-like C-terminal permuted SH3" evidence="7">
    <location>
        <begin position="361"/>
        <end position="426"/>
    </location>
</feature>
<dbReference type="AlphaFoldDB" id="D7DYR6"/>
<dbReference type="Proteomes" id="UP000001511">
    <property type="component" value="Chromosome"/>
</dbReference>
<evidence type="ECO:0000259" key="6">
    <source>
        <dbReference type="Pfam" id="PF25917"/>
    </source>
</evidence>
<dbReference type="SUPFAM" id="SSF111369">
    <property type="entry name" value="HlyD-like secretion proteins"/>
    <property type="match status" value="1"/>
</dbReference>